<protein>
    <submittedName>
        <fullName evidence="1">Uncharacterized protein</fullName>
    </submittedName>
</protein>
<keyword evidence="2" id="KW-1185">Reference proteome</keyword>
<dbReference type="RefSeq" id="WP_160066324.1">
    <property type="nucleotide sequence ID" value="NZ_WUYX01000053.1"/>
</dbReference>
<accession>A0A6B0VRV7</accession>
<dbReference type="EMBL" id="WUYX01000053">
    <property type="protein sequence ID" value="MXV63512.1"/>
    <property type="molecule type" value="Genomic_DNA"/>
</dbReference>
<reference evidence="1 2" key="1">
    <citation type="submission" date="2020-01" db="EMBL/GenBank/DDBJ databases">
        <title>Natronorubrum sp. JWXQ-INN 674 isolated from Inner Mongolia Autonomous Region of China.</title>
        <authorList>
            <person name="Xue Q."/>
        </authorList>
    </citation>
    <scope>NUCLEOTIDE SEQUENCE [LARGE SCALE GENOMIC DNA]</scope>
    <source>
        <strain evidence="1 2">JWXQ-INN-674</strain>
    </source>
</reference>
<organism evidence="1 2">
    <name type="scientific">Natronorubrum halalkaliphilum</name>
    <dbReference type="NCBI Taxonomy" id="2691917"/>
    <lineage>
        <taxon>Archaea</taxon>
        <taxon>Methanobacteriati</taxon>
        <taxon>Methanobacteriota</taxon>
        <taxon>Stenosarchaea group</taxon>
        <taxon>Halobacteria</taxon>
        <taxon>Halobacteriales</taxon>
        <taxon>Natrialbaceae</taxon>
        <taxon>Natronorubrum</taxon>
    </lineage>
</organism>
<evidence type="ECO:0000313" key="1">
    <source>
        <dbReference type="EMBL" id="MXV63512.1"/>
    </source>
</evidence>
<evidence type="ECO:0000313" key="2">
    <source>
        <dbReference type="Proteomes" id="UP000434101"/>
    </source>
</evidence>
<name>A0A6B0VRV7_9EURY</name>
<dbReference type="AlphaFoldDB" id="A0A6B0VRV7"/>
<dbReference type="Proteomes" id="UP000434101">
    <property type="component" value="Unassembled WGS sequence"/>
</dbReference>
<proteinExistence type="predicted"/>
<gene>
    <name evidence="1" type="ORF">GS429_15900</name>
</gene>
<dbReference type="OrthoDB" id="380805at2157"/>
<sequence>MDAHELERISSTDDPYERMGHVFTEGGPIEAMAKRSAINPLYWIEAEPRSDEDKTRLMREAEQVELEPGEAVLVHESNPRRAESIVEQGFDDPFDHAGDDLYHIPGSVRYGRVFLWPHVDMFGAHDINGAAVICRARIDNVLVSSYASHSALTPEDRYERSVQGGYHYDKIPPEEYNELHVFEYSDYLRWIEEGGGGDWSADSLFPYVLE</sequence>
<comment type="caution">
    <text evidence="1">The sequence shown here is derived from an EMBL/GenBank/DDBJ whole genome shotgun (WGS) entry which is preliminary data.</text>
</comment>